<dbReference type="GO" id="GO:0005886">
    <property type="term" value="C:plasma membrane"/>
    <property type="evidence" value="ECO:0007669"/>
    <property type="project" value="UniProtKB-SubCell"/>
</dbReference>
<evidence type="ECO:0000313" key="10">
    <source>
        <dbReference type="EMBL" id="MEN7548001.1"/>
    </source>
</evidence>
<dbReference type="Pfam" id="PF25539">
    <property type="entry name" value="Bestrophin_2"/>
    <property type="match status" value="1"/>
</dbReference>
<dbReference type="InterPro" id="IPR044669">
    <property type="entry name" value="YneE/VCCN1/2-like"/>
</dbReference>
<evidence type="ECO:0000256" key="4">
    <source>
        <dbReference type="ARBA" id="ARBA00022692"/>
    </source>
</evidence>
<comment type="similarity">
    <text evidence="8">Belongs to the anion channel-forming bestrophin (TC 1.A.46) family.</text>
</comment>
<accession>A0AAW9SB96</accession>
<comment type="subcellular location">
    <subcellularLocation>
        <location evidence="1">Cell membrane</location>
        <topology evidence="1">Multi-pass membrane protein</topology>
    </subcellularLocation>
</comment>
<evidence type="ECO:0000256" key="8">
    <source>
        <dbReference type="ARBA" id="ARBA00034708"/>
    </source>
</evidence>
<reference evidence="10 11" key="1">
    <citation type="submission" date="2024-04" db="EMBL/GenBank/DDBJ databases">
        <title>Novel genus in family Flammeovirgaceae.</title>
        <authorList>
            <person name="Nguyen T.H."/>
            <person name="Vuong T.Q."/>
            <person name="Le H."/>
            <person name="Kim S.-G."/>
        </authorList>
    </citation>
    <scope>NUCLEOTIDE SEQUENCE [LARGE SCALE GENOMIC DNA]</scope>
    <source>
        <strain evidence="10 11">JCM 23209</strain>
    </source>
</reference>
<proteinExistence type="inferred from homology"/>
<dbReference type="EMBL" id="JBDKWZ010000004">
    <property type="protein sequence ID" value="MEN7548001.1"/>
    <property type="molecule type" value="Genomic_DNA"/>
</dbReference>
<evidence type="ECO:0000256" key="5">
    <source>
        <dbReference type="ARBA" id="ARBA00022989"/>
    </source>
</evidence>
<feature type="transmembrane region" description="Helical" evidence="9">
    <location>
        <begin position="222"/>
        <end position="246"/>
    </location>
</feature>
<evidence type="ECO:0000313" key="11">
    <source>
        <dbReference type="Proteomes" id="UP001403385"/>
    </source>
</evidence>
<dbReference type="RefSeq" id="WP_346820783.1">
    <property type="nucleotide sequence ID" value="NZ_JBDKWZ010000004.1"/>
</dbReference>
<dbReference type="Proteomes" id="UP001403385">
    <property type="component" value="Unassembled WGS sequence"/>
</dbReference>
<keyword evidence="4 9" id="KW-0812">Transmembrane</keyword>
<evidence type="ECO:0000256" key="3">
    <source>
        <dbReference type="ARBA" id="ARBA00022475"/>
    </source>
</evidence>
<keyword evidence="2" id="KW-0813">Transport</keyword>
<dbReference type="PANTHER" id="PTHR33281">
    <property type="entry name" value="UPF0187 PROTEIN YNEE"/>
    <property type="match status" value="1"/>
</dbReference>
<dbReference type="PANTHER" id="PTHR33281:SF19">
    <property type="entry name" value="VOLTAGE-DEPENDENT ANION CHANNEL-FORMING PROTEIN YNEE"/>
    <property type="match status" value="1"/>
</dbReference>
<keyword evidence="6" id="KW-0406">Ion transport</keyword>
<feature type="transmembrane region" description="Helical" evidence="9">
    <location>
        <begin position="59"/>
        <end position="77"/>
    </location>
</feature>
<sequence length="309" mass="35833">MIIYNTKNWAKAFYRILPFTKEYSSRTLNRATLIILIYNTLVTLIQKDLVKEHLEIDNIYFNFIGTVLGFVLVFRLNTAYGKWWEGRQLWGSLVNTCRTIAAYAHTVLPEKDRDQREYFALQVTNFPFALKGHLRQNFDWEDFEEPVANYKQTLQKVSHVPFRISADLNAKVESLHKAGVFSDMDKYHLARQVQQLNDIMGGCERIRNTPLPYAHSSFIKKFLIFFCAALPFGLLDSFGYSTILLASMVSYAMSALEIISEELEEPFGKDPDDLPLNQLSTTIRKNVYEILEQNRAVREVKKVDSVIVY</sequence>
<evidence type="ECO:0000256" key="6">
    <source>
        <dbReference type="ARBA" id="ARBA00023065"/>
    </source>
</evidence>
<protein>
    <submittedName>
        <fullName evidence="10">Bestrophin family protein</fullName>
    </submittedName>
</protein>
<name>A0AAW9SB96_9BACT</name>
<dbReference type="AlphaFoldDB" id="A0AAW9SB96"/>
<keyword evidence="11" id="KW-1185">Reference proteome</keyword>
<feature type="transmembrane region" description="Helical" evidence="9">
    <location>
        <begin position="28"/>
        <end position="47"/>
    </location>
</feature>
<organism evidence="10 11">
    <name type="scientific">Rapidithrix thailandica</name>
    <dbReference type="NCBI Taxonomy" id="413964"/>
    <lineage>
        <taxon>Bacteria</taxon>
        <taxon>Pseudomonadati</taxon>
        <taxon>Bacteroidota</taxon>
        <taxon>Cytophagia</taxon>
        <taxon>Cytophagales</taxon>
        <taxon>Flammeovirgaceae</taxon>
        <taxon>Rapidithrix</taxon>
    </lineage>
</organism>
<evidence type="ECO:0000256" key="9">
    <source>
        <dbReference type="SAM" id="Phobius"/>
    </source>
</evidence>
<keyword evidence="3" id="KW-1003">Cell membrane</keyword>
<comment type="caution">
    <text evidence="10">The sequence shown here is derived from an EMBL/GenBank/DDBJ whole genome shotgun (WGS) entry which is preliminary data.</text>
</comment>
<dbReference type="GO" id="GO:0005254">
    <property type="term" value="F:chloride channel activity"/>
    <property type="evidence" value="ECO:0007669"/>
    <property type="project" value="InterPro"/>
</dbReference>
<keyword evidence="5 9" id="KW-1133">Transmembrane helix</keyword>
<gene>
    <name evidence="10" type="ORF">AAG747_08775</name>
</gene>
<evidence type="ECO:0000256" key="7">
    <source>
        <dbReference type="ARBA" id="ARBA00023136"/>
    </source>
</evidence>
<evidence type="ECO:0000256" key="1">
    <source>
        <dbReference type="ARBA" id="ARBA00004651"/>
    </source>
</evidence>
<keyword evidence="7 9" id="KW-0472">Membrane</keyword>
<evidence type="ECO:0000256" key="2">
    <source>
        <dbReference type="ARBA" id="ARBA00022448"/>
    </source>
</evidence>